<dbReference type="Pfam" id="PF06911">
    <property type="entry name" value="Senescence"/>
    <property type="match status" value="1"/>
</dbReference>
<evidence type="ECO:0000313" key="3">
    <source>
        <dbReference type="EMBL" id="TIA90669.1"/>
    </source>
</evidence>
<feature type="compositionally biased region" description="Low complexity" evidence="1">
    <location>
        <begin position="476"/>
        <end position="487"/>
    </location>
</feature>
<proteinExistence type="predicted"/>
<feature type="region of interest" description="Disordered" evidence="1">
    <location>
        <begin position="461"/>
        <end position="493"/>
    </location>
</feature>
<dbReference type="OrthoDB" id="20821at2759"/>
<protein>
    <recommendedName>
        <fullName evidence="2">Senescence domain-containing protein</fullName>
    </recommendedName>
</protein>
<keyword evidence="4" id="KW-1185">Reference proteome</keyword>
<dbReference type="GO" id="GO:0005886">
    <property type="term" value="C:plasma membrane"/>
    <property type="evidence" value="ECO:0007669"/>
    <property type="project" value="TreeGrafter"/>
</dbReference>
<sequence length="493" mass="52181">MLHPRTPSTELFLWKWLCADKSLHRREKTHSQSHSLEVDTPTAEELIPVFDFAFILKRSSEGAEQRLGAAFKATTMSQNQAVILISFANSTAYQCYEGQRVPLSSGVLDLSLVSVNASINYDNPTEIFDTDKTGGTDYWLVLSIRSEKAQQFELALPSAIPIERVGDRGYSIPSPTLPDASIELELPEKYSQDDKESLEVILGSYASLPVTQEQSDLRGKLCLVDPQDGHILGSLDAAGTAVEDASLTEAGNEKQPVVVDVPDQPDESIKVTAVKDPSFMIRTSGYVSQAIIGGGNLVGKGLAAGSSTFVARTKAGEKPLVFSENSRKHAVRVHNLTGQVAGVSAKTAGIIADSARGVGAYVAGRGKPKEGERSDKKPGFFNRAFMAVDNVFTSVEQAGKTLVNDTSMAASVMVAHKYGQDAGQAVRGVGDSVHNAALVYIDVRGVSRRALIKSAGKGAVFGHKQQPGGAAGGSGRASPAASPSTPSAAPPKN</sequence>
<evidence type="ECO:0000313" key="4">
    <source>
        <dbReference type="Proteomes" id="UP000310189"/>
    </source>
</evidence>
<dbReference type="EMBL" id="SPNW01000017">
    <property type="protein sequence ID" value="TIA90669.1"/>
    <property type="molecule type" value="Genomic_DNA"/>
</dbReference>
<dbReference type="InterPro" id="IPR045036">
    <property type="entry name" value="Spartin-like"/>
</dbReference>
<reference evidence="3 4" key="1">
    <citation type="submission" date="2019-03" db="EMBL/GenBank/DDBJ databases">
        <title>Sequencing 23 genomes of Wallemia ichthyophaga.</title>
        <authorList>
            <person name="Gostincar C."/>
        </authorList>
    </citation>
    <scope>NUCLEOTIDE SEQUENCE [LARGE SCALE GENOMIC DNA]</scope>
    <source>
        <strain evidence="3 4">EXF-5753</strain>
    </source>
</reference>
<dbReference type="GO" id="GO:0051301">
    <property type="term" value="P:cell division"/>
    <property type="evidence" value="ECO:0007669"/>
    <property type="project" value="TreeGrafter"/>
</dbReference>
<dbReference type="AlphaFoldDB" id="A0A4T0FQB5"/>
<dbReference type="Proteomes" id="UP000310189">
    <property type="component" value="Unassembled WGS sequence"/>
</dbReference>
<dbReference type="PANTHER" id="PTHR21068">
    <property type="entry name" value="SPARTIN"/>
    <property type="match status" value="1"/>
</dbReference>
<gene>
    <name evidence="3" type="ORF">E3P99_01476</name>
</gene>
<name>A0A4T0FQB5_9BASI</name>
<evidence type="ECO:0000256" key="1">
    <source>
        <dbReference type="SAM" id="MobiDB-lite"/>
    </source>
</evidence>
<feature type="domain" description="Senescence" evidence="2">
    <location>
        <begin position="279"/>
        <end position="457"/>
    </location>
</feature>
<evidence type="ECO:0000259" key="2">
    <source>
        <dbReference type="Pfam" id="PF06911"/>
    </source>
</evidence>
<dbReference type="PANTHER" id="PTHR21068:SF43">
    <property type="entry name" value="SPARTIN"/>
    <property type="match status" value="1"/>
</dbReference>
<dbReference type="InterPro" id="IPR009686">
    <property type="entry name" value="Senescence/spartin_C"/>
</dbReference>
<organism evidence="3 4">
    <name type="scientific">Wallemia hederae</name>
    <dbReference type="NCBI Taxonomy" id="1540922"/>
    <lineage>
        <taxon>Eukaryota</taxon>
        <taxon>Fungi</taxon>
        <taxon>Dikarya</taxon>
        <taxon>Basidiomycota</taxon>
        <taxon>Wallemiomycotina</taxon>
        <taxon>Wallemiomycetes</taxon>
        <taxon>Wallemiales</taxon>
        <taxon>Wallemiaceae</taxon>
        <taxon>Wallemia</taxon>
    </lineage>
</organism>
<accession>A0A4T0FQB5</accession>
<comment type="caution">
    <text evidence="3">The sequence shown here is derived from an EMBL/GenBank/DDBJ whole genome shotgun (WGS) entry which is preliminary data.</text>
</comment>